<evidence type="ECO:0000313" key="2">
    <source>
        <dbReference type="Proteomes" id="UP000020938"/>
    </source>
</evidence>
<dbReference type="Proteomes" id="UP000020938">
    <property type="component" value="Unassembled WGS sequence"/>
</dbReference>
<sequence length="60" mass="6788">MSSDVVKCPKDWFSVRETCRENKDMVCGGKAKKSARAQREDYAEQRELKSLSSHGAAFFS</sequence>
<name>A0A016ASR9_BACFG</name>
<gene>
    <name evidence="1" type="ORF">M123_3553</name>
</gene>
<dbReference type="RefSeq" id="WP_032598757.1">
    <property type="nucleotide sequence ID" value="NZ_JGDS01000062.1"/>
</dbReference>
<comment type="caution">
    <text evidence="1">The sequence shown here is derived from an EMBL/GenBank/DDBJ whole genome shotgun (WGS) entry which is preliminary data.</text>
</comment>
<dbReference type="AlphaFoldDB" id="A0A016ASR9"/>
<organism evidence="1 2">
    <name type="scientific">Bacteroides fragilis str. 3976T8</name>
    <dbReference type="NCBI Taxonomy" id="1339314"/>
    <lineage>
        <taxon>Bacteria</taxon>
        <taxon>Pseudomonadati</taxon>
        <taxon>Bacteroidota</taxon>
        <taxon>Bacteroidia</taxon>
        <taxon>Bacteroidales</taxon>
        <taxon>Bacteroidaceae</taxon>
        <taxon>Bacteroides</taxon>
    </lineage>
</organism>
<proteinExistence type="predicted"/>
<evidence type="ECO:0000313" key="1">
    <source>
        <dbReference type="EMBL" id="EXZ72138.1"/>
    </source>
</evidence>
<protein>
    <submittedName>
        <fullName evidence="1">Uncharacterized protein</fullName>
    </submittedName>
</protein>
<accession>A0A016ASR9</accession>
<dbReference type="EMBL" id="JGDS01000062">
    <property type="protein sequence ID" value="EXZ72138.1"/>
    <property type="molecule type" value="Genomic_DNA"/>
</dbReference>
<reference evidence="1 2" key="1">
    <citation type="submission" date="2014-02" db="EMBL/GenBank/DDBJ databases">
        <authorList>
            <person name="Sears C."/>
            <person name="Carroll K."/>
            <person name="Sack B.R."/>
            <person name="Qadri F."/>
            <person name="Myers L.L."/>
            <person name="Chung G.-T."/>
            <person name="Escheverria P."/>
            <person name="Fraser C.M."/>
            <person name="Sadzewicz L."/>
            <person name="Shefchek K.A."/>
            <person name="Tallon L."/>
            <person name="Das S.P."/>
            <person name="Daugherty S."/>
            <person name="Mongodin E.F."/>
        </authorList>
    </citation>
    <scope>NUCLEOTIDE SEQUENCE [LARGE SCALE GENOMIC DNA]</scope>
    <source>
        <strain evidence="1 2">3976T8</strain>
    </source>
</reference>
<dbReference type="PATRIC" id="fig|1339314.3.peg.3704"/>